<dbReference type="InterPro" id="IPR036249">
    <property type="entry name" value="Thioredoxin-like_sf"/>
</dbReference>
<dbReference type="Pfam" id="PF02630">
    <property type="entry name" value="SCO1-SenC"/>
    <property type="match status" value="1"/>
</dbReference>
<evidence type="ECO:0000313" key="4">
    <source>
        <dbReference type="EMBL" id="MFD0749383.1"/>
    </source>
</evidence>
<keyword evidence="2" id="KW-0186">Copper</keyword>
<accession>A0ABW2YUI2</accession>
<evidence type="ECO:0000259" key="3">
    <source>
        <dbReference type="PROSITE" id="PS51352"/>
    </source>
</evidence>
<dbReference type="PROSITE" id="PS51257">
    <property type="entry name" value="PROKAR_LIPOPROTEIN"/>
    <property type="match status" value="1"/>
</dbReference>
<organism evidence="4 5">
    <name type="scientific">Mucilaginibacter calamicampi</name>
    <dbReference type="NCBI Taxonomy" id="1302352"/>
    <lineage>
        <taxon>Bacteria</taxon>
        <taxon>Pseudomonadati</taxon>
        <taxon>Bacteroidota</taxon>
        <taxon>Sphingobacteriia</taxon>
        <taxon>Sphingobacteriales</taxon>
        <taxon>Sphingobacteriaceae</taxon>
        <taxon>Mucilaginibacter</taxon>
    </lineage>
</organism>
<comment type="caution">
    <text evidence="4">The sequence shown here is derived from an EMBL/GenBank/DDBJ whole genome shotgun (WGS) entry which is preliminary data.</text>
</comment>
<dbReference type="PANTHER" id="PTHR12151:SF25">
    <property type="entry name" value="LINALOOL DEHYDRATASE_ISOMERASE DOMAIN-CONTAINING PROTEIN"/>
    <property type="match status" value="1"/>
</dbReference>
<keyword evidence="5" id="KW-1185">Reference proteome</keyword>
<dbReference type="Gene3D" id="3.40.30.10">
    <property type="entry name" value="Glutaredoxin"/>
    <property type="match status" value="1"/>
</dbReference>
<dbReference type="RefSeq" id="WP_377097700.1">
    <property type="nucleotide sequence ID" value="NZ_JBHTHU010000002.1"/>
</dbReference>
<feature type="domain" description="Thioredoxin" evidence="3">
    <location>
        <begin position="45"/>
        <end position="207"/>
    </location>
</feature>
<evidence type="ECO:0000256" key="2">
    <source>
        <dbReference type="ARBA" id="ARBA00023008"/>
    </source>
</evidence>
<dbReference type="PANTHER" id="PTHR12151">
    <property type="entry name" value="ELECTRON TRANSPORT PROTIN SCO1/SENC FAMILY MEMBER"/>
    <property type="match status" value="1"/>
</dbReference>
<name>A0ABW2YUI2_9SPHI</name>
<sequence length="212" mass="24439">MRKILLAAIVIVWSGCKFNDDIKRLPIAGNRDVATKVVNGQTVTDTVYQTIPEFKTVNQYGDSIKSVNLDANIYVADFFFTTCPSICPTMHRNMLKVYEEFKDMPDFKIISYTIDPKNDSAAVLKKYADKLGIEGNRWWLLQGKKEEIYKLSQNYLVTFPVEDAKEKFIHDGFFILVDKQKRIRGQYDGTQPDSVQKLINDIKILRAEPEQK</sequence>
<gene>
    <name evidence="4" type="ORF">ACFQZS_04470</name>
</gene>
<comment type="similarity">
    <text evidence="1">Belongs to the SCO1/2 family.</text>
</comment>
<evidence type="ECO:0000313" key="5">
    <source>
        <dbReference type="Proteomes" id="UP001596958"/>
    </source>
</evidence>
<dbReference type="PROSITE" id="PS51352">
    <property type="entry name" value="THIOREDOXIN_2"/>
    <property type="match status" value="1"/>
</dbReference>
<dbReference type="InterPro" id="IPR003782">
    <property type="entry name" value="SCO1/SenC"/>
</dbReference>
<evidence type="ECO:0000256" key="1">
    <source>
        <dbReference type="ARBA" id="ARBA00010996"/>
    </source>
</evidence>
<dbReference type="EMBL" id="JBHTHU010000002">
    <property type="protein sequence ID" value="MFD0749383.1"/>
    <property type="molecule type" value="Genomic_DNA"/>
</dbReference>
<protein>
    <submittedName>
        <fullName evidence="4">SCO family protein</fullName>
    </submittedName>
</protein>
<reference evidence="5" key="1">
    <citation type="journal article" date="2019" name="Int. J. Syst. Evol. Microbiol.">
        <title>The Global Catalogue of Microorganisms (GCM) 10K type strain sequencing project: providing services to taxonomists for standard genome sequencing and annotation.</title>
        <authorList>
            <consortium name="The Broad Institute Genomics Platform"/>
            <consortium name="The Broad Institute Genome Sequencing Center for Infectious Disease"/>
            <person name="Wu L."/>
            <person name="Ma J."/>
        </authorList>
    </citation>
    <scope>NUCLEOTIDE SEQUENCE [LARGE SCALE GENOMIC DNA]</scope>
    <source>
        <strain evidence="5">CCUG 63418</strain>
    </source>
</reference>
<dbReference type="InterPro" id="IPR013766">
    <property type="entry name" value="Thioredoxin_domain"/>
</dbReference>
<dbReference type="CDD" id="cd02968">
    <property type="entry name" value="SCO"/>
    <property type="match status" value="1"/>
</dbReference>
<dbReference type="Proteomes" id="UP001596958">
    <property type="component" value="Unassembled WGS sequence"/>
</dbReference>
<dbReference type="SUPFAM" id="SSF52833">
    <property type="entry name" value="Thioredoxin-like"/>
    <property type="match status" value="1"/>
</dbReference>
<proteinExistence type="inferred from homology"/>